<dbReference type="EMBL" id="OOIN01000022">
    <property type="protein sequence ID" value="SPO28474.1"/>
    <property type="molecule type" value="Genomic_DNA"/>
</dbReference>
<dbReference type="Proteomes" id="UP000324022">
    <property type="component" value="Unassembled WGS sequence"/>
</dbReference>
<reference evidence="2 3" key="1">
    <citation type="submission" date="2018-03" db="EMBL/GenBank/DDBJ databases">
        <authorList>
            <person name="Guldener U."/>
        </authorList>
    </citation>
    <scope>NUCLEOTIDE SEQUENCE [LARGE SCALE GENOMIC DNA]</scope>
    <source>
        <strain evidence="2 3">NBRC100155</strain>
    </source>
</reference>
<gene>
    <name evidence="2" type="ORF">UTRI_04871</name>
</gene>
<organism evidence="2 3">
    <name type="scientific">Ustilago trichophora</name>
    <dbReference type="NCBI Taxonomy" id="86804"/>
    <lineage>
        <taxon>Eukaryota</taxon>
        <taxon>Fungi</taxon>
        <taxon>Dikarya</taxon>
        <taxon>Basidiomycota</taxon>
        <taxon>Ustilaginomycotina</taxon>
        <taxon>Ustilaginomycetes</taxon>
        <taxon>Ustilaginales</taxon>
        <taxon>Ustilaginaceae</taxon>
        <taxon>Ustilago</taxon>
    </lineage>
</organism>
<name>A0A5C3ECS2_9BASI</name>
<evidence type="ECO:0000313" key="2">
    <source>
        <dbReference type="EMBL" id="SPO28474.1"/>
    </source>
</evidence>
<dbReference type="AlphaFoldDB" id="A0A5C3ECS2"/>
<keyword evidence="3" id="KW-1185">Reference proteome</keyword>
<accession>A0A5C3ECS2</accession>
<evidence type="ECO:0000313" key="3">
    <source>
        <dbReference type="Proteomes" id="UP000324022"/>
    </source>
</evidence>
<protein>
    <submittedName>
        <fullName evidence="2">Uncharacterized protein</fullName>
    </submittedName>
</protein>
<feature type="chain" id="PRO_5022978786" evidence="1">
    <location>
        <begin position="22"/>
        <end position="152"/>
    </location>
</feature>
<proteinExistence type="predicted"/>
<feature type="signal peptide" evidence="1">
    <location>
        <begin position="1"/>
        <end position="21"/>
    </location>
</feature>
<sequence length="152" mass="17976">MKATPLLFLAAMLLALSGTIATASLKKRMDPVKLSRLTDHWTKYAKYDRSRPLNVIQGGELNMQMLLVLKRRIDRIEKVRWRLIAQEQGRLWPRQREALEQEFHPWFKLIPADVTPDRAFEYWNKFQEDLQKIVDIENVFDKLAPRVGTSYH</sequence>
<evidence type="ECO:0000256" key="1">
    <source>
        <dbReference type="SAM" id="SignalP"/>
    </source>
</evidence>
<keyword evidence="1" id="KW-0732">Signal</keyword>